<evidence type="ECO:0000313" key="1">
    <source>
        <dbReference type="EMBL" id="GIY91787.1"/>
    </source>
</evidence>
<sequence length="82" mass="9287">MEDRLLRTIFTWLNHLLLGDHHLVPVGGQGGGGKVPPAINKTQQTKYKTQGTFPITSGLQQTQFPRVDCFCGFKHFARTREY</sequence>
<accession>A0AAV4XB07</accession>
<gene>
    <name evidence="1" type="ORF">CEXT_796791</name>
</gene>
<name>A0AAV4XB07_CAEEX</name>
<dbReference type="EMBL" id="BPLR01017460">
    <property type="protein sequence ID" value="GIY91787.1"/>
    <property type="molecule type" value="Genomic_DNA"/>
</dbReference>
<dbReference type="Proteomes" id="UP001054945">
    <property type="component" value="Unassembled WGS sequence"/>
</dbReference>
<keyword evidence="2" id="KW-1185">Reference proteome</keyword>
<protein>
    <recommendedName>
        <fullName evidence="3">Secreted protein</fullName>
    </recommendedName>
</protein>
<evidence type="ECO:0008006" key="3">
    <source>
        <dbReference type="Google" id="ProtNLM"/>
    </source>
</evidence>
<comment type="caution">
    <text evidence="1">The sequence shown here is derived from an EMBL/GenBank/DDBJ whole genome shotgun (WGS) entry which is preliminary data.</text>
</comment>
<evidence type="ECO:0000313" key="2">
    <source>
        <dbReference type="Proteomes" id="UP001054945"/>
    </source>
</evidence>
<organism evidence="1 2">
    <name type="scientific">Caerostris extrusa</name>
    <name type="common">Bark spider</name>
    <name type="synonym">Caerostris bankana</name>
    <dbReference type="NCBI Taxonomy" id="172846"/>
    <lineage>
        <taxon>Eukaryota</taxon>
        <taxon>Metazoa</taxon>
        <taxon>Ecdysozoa</taxon>
        <taxon>Arthropoda</taxon>
        <taxon>Chelicerata</taxon>
        <taxon>Arachnida</taxon>
        <taxon>Araneae</taxon>
        <taxon>Araneomorphae</taxon>
        <taxon>Entelegynae</taxon>
        <taxon>Araneoidea</taxon>
        <taxon>Araneidae</taxon>
        <taxon>Caerostris</taxon>
    </lineage>
</organism>
<proteinExistence type="predicted"/>
<dbReference type="AlphaFoldDB" id="A0AAV4XB07"/>
<reference evidence="1 2" key="1">
    <citation type="submission" date="2021-06" db="EMBL/GenBank/DDBJ databases">
        <title>Caerostris extrusa draft genome.</title>
        <authorList>
            <person name="Kono N."/>
            <person name="Arakawa K."/>
        </authorList>
    </citation>
    <scope>NUCLEOTIDE SEQUENCE [LARGE SCALE GENOMIC DNA]</scope>
</reference>